<feature type="binding site" evidence="8">
    <location>
        <position position="6"/>
    </location>
    <ligand>
        <name>Mg(2+)</name>
        <dbReference type="ChEBI" id="CHEBI:18420"/>
    </ligand>
</feature>
<evidence type="ECO:0000256" key="8">
    <source>
        <dbReference type="HAMAP-Rule" id="MF_00265"/>
    </source>
</evidence>
<keyword evidence="8" id="KW-0800">Toxin</keyword>
<comment type="function">
    <text evidence="8">Toxic component of a toxin-antitoxin (TA) system. An RNase.</text>
</comment>
<dbReference type="InterPro" id="IPR022907">
    <property type="entry name" value="VapC_family"/>
</dbReference>
<gene>
    <name evidence="8" type="primary">vapC</name>
    <name evidence="10" type="ORF">LZC94_36325</name>
</gene>
<feature type="domain" description="PIN" evidence="9">
    <location>
        <begin position="3"/>
        <end position="116"/>
    </location>
</feature>
<evidence type="ECO:0000256" key="7">
    <source>
        <dbReference type="ARBA" id="ARBA00038093"/>
    </source>
</evidence>
<keyword evidence="11" id="KW-1185">Reference proteome</keyword>
<comment type="similarity">
    <text evidence="7 8">Belongs to the PINc/VapC protein family.</text>
</comment>
<dbReference type="InterPro" id="IPR002716">
    <property type="entry name" value="PIN_dom"/>
</dbReference>
<keyword evidence="3 8" id="KW-0540">Nuclease</keyword>
<evidence type="ECO:0000259" key="9">
    <source>
        <dbReference type="Pfam" id="PF01850"/>
    </source>
</evidence>
<evidence type="ECO:0000256" key="4">
    <source>
        <dbReference type="ARBA" id="ARBA00022723"/>
    </source>
</evidence>
<accession>A0ABZ2LQV1</accession>
<dbReference type="HAMAP" id="MF_00265">
    <property type="entry name" value="VapC_Nob1"/>
    <property type="match status" value="1"/>
</dbReference>
<evidence type="ECO:0000256" key="2">
    <source>
        <dbReference type="ARBA" id="ARBA00022649"/>
    </source>
</evidence>
<dbReference type="Proteomes" id="UP001370348">
    <property type="component" value="Chromosome"/>
</dbReference>
<dbReference type="Gene3D" id="3.40.50.1010">
    <property type="entry name" value="5'-nuclease"/>
    <property type="match status" value="1"/>
</dbReference>
<evidence type="ECO:0000313" key="11">
    <source>
        <dbReference type="Proteomes" id="UP001370348"/>
    </source>
</evidence>
<dbReference type="Pfam" id="PF01850">
    <property type="entry name" value="PIN"/>
    <property type="match status" value="1"/>
</dbReference>
<protein>
    <recommendedName>
        <fullName evidence="8">Ribonuclease VapC</fullName>
        <shortName evidence="8">RNase VapC</shortName>
        <ecNumber evidence="8">3.1.-.-</ecNumber>
    </recommendedName>
    <alternativeName>
        <fullName evidence="8">Toxin VapC</fullName>
    </alternativeName>
</protein>
<name>A0ABZ2LQV1_9BACT</name>
<proteinExistence type="inferred from homology"/>
<evidence type="ECO:0000256" key="5">
    <source>
        <dbReference type="ARBA" id="ARBA00022801"/>
    </source>
</evidence>
<sequence>MSYLVDTNVVAELARPHPNINVVRWFETQRGIVVSAISIEELSLAIARAEPAEQRRLIPWFEALLALPAEVVPVDARIARASGELRAARERAGRLVAQADMLIAATALISGRTLVTGKTGDFEGCGVALFDPF</sequence>
<dbReference type="PANTHER" id="PTHR33653:SF1">
    <property type="entry name" value="RIBONUCLEASE VAPC2"/>
    <property type="match status" value="1"/>
</dbReference>
<dbReference type="InterPro" id="IPR050556">
    <property type="entry name" value="Type_II_TA_system_RNase"/>
</dbReference>
<keyword evidence="4 8" id="KW-0479">Metal-binding</keyword>
<keyword evidence="6 8" id="KW-0460">Magnesium</keyword>
<reference evidence="10 11" key="1">
    <citation type="submission" date="2021-12" db="EMBL/GenBank/DDBJ databases">
        <title>Discovery of the Pendulisporaceae a myxobacterial family with distinct sporulation behavior and unique specialized metabolism.</title>
        <authorList>
            <person name="Garcia R."/>
            <person name="Popoff A."/>
            <person name="Bader C.D."/>
            <person name="Loehr J."/>
            <person name="Walesch S."/>
            <person name="Walt C."/>
            <person name="Boldt J."/>
            <person name="Bunk B."/>
            <person name="Haeckl F.J.F.P.J."/>
            <person name="Gunesch A.P."/>
            <person name="Birkelbach J."/>
            <person name="Nuebel U."/>
            <person name="Pietschmann T."/>
            <person name="Bach T."/>
            <person name="Mueller R."/>
        </authorList>
    </citation>
    <scope>NUCLEOTIDE SEQUENCE [LARGE SCALE GENOMIC DNA]</scope>
    <source>
        <strain evidence="10 11">MSr11954</strain>
    </source>
</reference>
<evidence type="ECO:0000256" key="6">
    <source>
        <dbReference type="ARBA" id="ARBA00022842"/>
    </source>
</evidence>
<dbReference type="EC" id="3.1.-.-" evidence="8"/>
<dbReference type="EMBL" id="CP089984">
    <property type="protein sequence ID" value="WXB13298.1"/>
    <property type="molecule type" value="Genomic_DNA"/>
</dbReference>
<dbReference type="PANTHER" id="PTHR33653">
    <property type="entry name" value="RIBONUCLEASE VAPC2"/>
    <property type="match status" value="1"/>
</dbReference>
<comment type="cofactor">
    <cofactor evidence="1 8">
        <name>Mg(2+)</name>
        <dbReference type="ChEBI" id="CHEBI:18420"/>
    </cofactor>
</comment>
<keyword evidence="2 8" id="KW-1277">Toxin-antitoxin system</keyword>
<dbReference type="SUPFAM" id="SSF88723">
    <property type="entry name" value="PIN domain-like"/>
    <property type="match status" value="1"/>
</dbReference>
<dbReference type="InterPro" id="IPR029060">
    <property type="entry name" value="PIN-like_dom_sf"/>
</dbReference>
<evidence type="ECO:0000313" key="10">
    <source>
        <dbReference type="EMBL" id="WXB13298.1"/>
    </source>
</evidence>
<evidence type="ECO:0000256" key="3">
    <source>
        <dbReference type="ARBA" id="ARBA00022722"/>
    </source>
</evidence>
<evidence type="ECO:0000256" key="1">
    <source>
        <dbReference type="ARBA" id="ARBA00001946"/>
    </source>
</evidence>
<feature type="binding site" evidence="8">
    <location>
        <position position="100"/>
    </location>
    <ligand>
        <name>Mg(2+)</name>
        <dbReference type="ChEBI" id="CHEBI:18420"/>
    </ligand>
</feature>
<keyword evidence="5 8" id="KW-0378">Hydrolase</keyword>
<organism evidence="10 11">
    <name type="scientific">Pendulispora albinea</name>
    <dbReference type="NCBI Taxonomy" id="2741071"/>
    <lineage>
        <taxon>Bacteria</taxon>
        <taxon>Pseudomonadati</taxon>
        <taxon>Myxococcota</taxon>
        <taxon>Myxococcia</taxon>
        <taxon>Myxococcales</taxon>
        <taxon>Sorangiineae</taxon>
        <taxon>Pendulisporaceae</taxon>
        <taxon>Pendulispora</taxon>
    </lineage>
</organism>
<dbReference type="RefSeq" id="WP_394822920.1">
    <property type="nucleotide sequence ID" value="NZ_CP089984.1"/>
</dbReference>